<sequence>MIAEATTLRSKHRQIDALKHIEAALMLEELIHGVYDVV</sequence>
<geneLocation type="plasmid" evidence="1 2">
    <name>pREB5</name>
</geneLocation>
<keyword evidence="1" id="KW-0614">Plasmid</keyword>
<proteinExistence type="predicted"/>
<dbReference type="HOGENOM" id="CLU_3323291_0_0_3"/>
<evidence type="ECO:0000313" key="1">
    <source>
        <dbReference type="EMBL" id="ABW32794.1"/>
    </source>
</evidence>
<dbReference type="EMBL" id="CP000842">
    <property type="protein sequence ID" value="ABW32794.1"/>
    <property type="molecule type" value="Genomic_DNA"/>
</dbReference>
<gene>
    <name evidence="1" type="ordered locus">AM1_E0024</name>
</gene>
<accession>A8ZP58</accession>
<organism evidence="1 2">
    <name type="scientific">Acaryochloris marina (strain MBIC 11017)</name>
    <dbReference type="NCBI Taxonomy" id="329726"/>
    <lineage>
        <taxon>Bacteria</taxon>
        <taxon>Bacillati</taxon>
        <taxon>Cyanobacteriota</taxon>
        <taxon>Cyanophyceae</taxon>
        <taxon>Acaryochloridales</taxon>
        <taxon>Acaryochloridaceae</taxon>
        <taxon>Acaryochloris</taxon>
    </lineage>
</organism>
<evidence type="ECO:0000313" key="2">
    <source>
        <dbReference type="Proteomes" id="UP000000268"/>
    </source>
</evidence>
<name>A8ZP58_ACAM1</name>
<reference evidence="1 2" key="1">
    <citation type="journal article" date="2008" name="Proc. Natl. Acad. Sci. U.S.A.">
        <title>Niche adaptation and genome expansion in the chlorophyll d-producing cyanobacterium Acaryochloris marina.</title>
        <authorList>
            <person name="Swingley W.D."/>
            <person name="Chen M."/>
            <person name="Cheung P.C."/>
            <person name="Conrad A.L."/>
            <person name="Dejesa L.C."/>
            <person name="Hao J."/>
            <person name="Honchak B.M."/>
            <person name="Karbach L.E."/>
            <person name="Kurdoglu A."/>
            <person name="Lahiri S."/>
            <person name="Mastrian S.D."/>
            <person name="Miyashita H."/>
            <person name="Page L."/>
            <person name="Ramakrishna P."/>
            <person name="Satoh S."/>
            <person name="Sattley W.M."/>
            <person name="Shimada Y."/>
            <person name="Taylor H.L."/>
            <person name="Tomo T."/>
            <person name="Tsuchiya T."/>
            <person name="Wang Z.T."/>
            <person name="Raymond J."/>
            <person name="Mimuro M."/>
            <person name="Blankenship R.E."/>
            <person name="Touchman J.W."/>
        </authorList>
    </citation>
    <scope>NUCLEOTIDE SEQUENCE [LARGE SCALE GENOMIC DNA]</scope>
    <source>
        <strain evidence="2">MBIC 11017</strain>
        <plasmid evidence="2">Plasmid pREB5</plasmid>
    </source>
</reference>
<dbReference type="KEGG" id="amr:AM1_E0024"/>
<dbReference type="AlphaFoldDB" id="A8ZP58"/>
<dbReference type="Proteomes" id="UP000000268">
    <property type="component" value="Plasmid pREB5"/>
</dbReference>
<protein>
    <submittedName>
        <fullName evidence="1">Uncharacterized protein</fullName>
    </submittedName>
</protein>
<keyword evidence="2" id="KW-1185">Reference proteome</keyword>